<feature type="signal peptide" evidence="3">
    <location>
        <begin position="1"/>
        <end position="21"/>
    </location>
</feature>
<dbReference type="RefSeq" id="WP_133088380.1">
    <property type="nucleotide sequence ID" value="NZ_MVOH01000001.1"/>
</dbReference>
<evidence type="ECO:0000313" key="5">
    <source>
        <dbReference type="Proteomes" id="UP000218399"/>
    </source>
</evidence>
<feature type="region of interest" description="Disordered" evidence="1">
    <location>
        <begin position="499"/>
        <end position="544"/>
    </location>
</feature>
<accession>A0A2A2EJF6</accession>
<protein>
    <recommendedName>
        <fullName evidence="6">Secreted protein</fullName>
    </recommendedName>
</protein>
<gene>
    <name evidence="4" type="ORF">B1526_0029</name>
</gene>
<feature type="compositionally biased region" description="Low complexity" evidence="1">
    <location>
        <begin position="515"/>
        <end position="543"/>
    </location>
</feature>
<dbReference type="EMBL" id="MVOH01000001">
    <property type="protein sequence ID" value="PAU69048.1"/>
    <property type="molecule type" value="Genomic_DNA"/>
</dbReference>
<dbReference type="InterPro" id="IPR046112">
    <property type="entry name" value="DUF6049"/>
</dbReference>
<dbReference type="AlphaFoldDB" id="A0A2A2EJF6"/>
<evidence type="ECO:0000313" key="4">
    <source>
        <dbReference type="EMBL" id="PAU69048.1"/>
    </source>
</evidence>
<keyword evidence="2" id="KW-0472">Membrane</keyword>
<evidence type="ECO:0008006" key="6">
    <source>
        <dbReference type="Google" id="ProtNLM"/>
    </source>
</evidence>
<evidence type="ECO:0000256" key="1">
    <source>
        <dbReference type="SAM" id="MobiDB-lite"/>
    </source>
</evidence>
<evidence type="ECO:0000256" key="2">
    <source>
        <dbReference type="SAM" id="Phobius"/>
    </source>
</evidence>
<feature type="transmembrane region" description="Helical" evidence="2">
    <location>
        <begin position="698"/>
        <end position="715"/>
    </location>
</feature>
<keyword evidence="5" id="KW-1185">Reference proteome</keyword>
<dbReference type="Pfam" id="PF19516">
    <property type="entry name" value="DUF6049"/>
    <property type="match status" value="1"/>
</dbReference>
<dbReference type="Proteomes" id="UP000218399">
    <property type="component" value="Unassembled WGS sequence"/>
</dbReference>
<reference evidence="4 5" key="1">
    <citation type="journal article" date="2017" name="ISME J.">
        <title>Unveiling bifidobacterial biogeography across the mammalian branch of the tree of life.</title>
        <authorList>
            <person name="Milani C."/>
            <person name="Mangifesta M."/>
            <person name="Mancabelli L."/>
            <person name="Lugli G.A."/>
            <person name="James K."/>
            <person name="Duranti S."/>
            <person name="Turroni F."/>
            <person name="Ferrario C."/>
            <person name="Ossiprandi M.C."/>
            <person name="van Sinderen D."/>
            <person name="Ventura M."/>
        </authorList>
    </citation>
    <scope>NUCLEOTIDE SEQUENCE [LARGE SCALE GENOMIC DNA]</scope>
    <source>
        <strain evidence="5">Ham19E</strain>
    </source>
</reference>
<sequence length="726" mass="76901">MMALLMMIMMVLDVHTHTAAADDDTVTTDPTDGVTLTIDAMTPIITTTSGFSATLTIANHTDAALDDGDVDILTNPDYNFVSRTDVQEWADADAHIDTPLALAHVDVTSVPAQGSVSAHVRVDAHDGALAALTTWGPRPLRILYNAQGASATLNTYITRAQDGVDGVRTPSIGMSVVMPLTSHDWKVDTKARRRLISSAARDDTARSIATLDEAHTKALHDKDQLATNYPHLQVVVDPAVLDALGTPHLTALMQPARFDITTYARMRDADAYADAGVSERAWSADSALTRLRRTLGDTSATAPTVAWQGADSWTIDALDAARAQGYDTVIATDDFDVTDDATAETLVYRTPTGHGDVTVLAAQPTLTALANARPSSAHANAEQTDAGRIARFLAQSAFYQMEQPYEERTLLVCFGDDVTPGEVSALMDTLNGADWLDMKTLDDLAQHEPLVSSDLMPQLINANVGVGGAHIDAVRETLEQLGASRTDLMRLASSILARPAGASGQRPDDTDADDPVSPSVSASASAAVSTDADTANGANGAGADRTDLSETAYARRLLDAHDTLALFALQGDATLTTAMRDAAHGLADAALGEITLIPSGNVNVLSESASMPVTVSNKLPFPIAVRVSSRTDSIEIVTARVTDVHVPAHSETQASISIRVTTSGTTMAREQLFDRDNKPFGAVQQTSITSSLQLSDKSGLAIVIIAAALGLLGLWRQFHRKKDPDE</sequence>
<name>A0A2A2EJF6_9BIFI</name>
<comment type="caution">
    <text evidence="4">The sequence shown here is derived from an EMBL/GenBank/DDBJ whole genome shotgun (WGS) entry which is preliminary data.</text>
</comment>
<organism evidence="4 5">
    <name type="scientific">Bifidobacterium criceti</name>
    <dbReference type="NCBI Taxonomy" id="1960969"/>
    <lineage>
        <taxon>Bacteria</taxon>
        <taxon>Bacillati</taxon>
        <taxon>Actinomycetota</taxon>
        <taxon>Actinomycetes</taxon>
        <taxon>Bifidobacteriales</taxon>
        <taxon>Bifidobacteriaceae</taxon>
        <taxon>Bifidobacterium</taxon>
    </lineage>
</organism>
<feature type="chain" id="PRO_5013217275" description="Secreted protein" evidence="3">
    <location>
        <begin position="22"/>
        <end position="726"/>
    </location>
</feature>
<proteinExistence type="predicted"/>
<evidence type="ECO:0000256" key="3">
    <source>
        <dbReference type="SAM" id="SignalP"/>
    </source>
</evidence>
<keyword evidence="3" id="KW-0732">Signal</keyword>
<keyword evidence="2" id="KW-1133">Transmembrane helix</keyword>
<keyword evidence="2" id="KW-0812">Transmembrane</keyword>